<gene>
    <name evidence="1" type="ORF">G4D54_15070</name>
</gene>
<evidence type="ECO:0000313" key="1">
    <source>
        <dbReference type="EMBL" id="QJA03666.1"/>
    </source>
</evidence>
<proteinExistence type="predicted"/>
<reference evidence="1 2" key="1">
    <citation type="submission" date="2020-02" db="EMBL/GenBank/DDBJ databases">
        <authorList>
            <person name="Kociolek L.K."/>
            <person name="Ozer E.A."/>
        </authorList>
    </citation>
    <scope>NUCLEOTIDE SEQUENCE [LARGE SCALE GENOMIC DNA]</scope>
    <source>
        <strain evidence="1 2">ATCC 14501</strain>
    </source>
</reference>
<protein>
    <submittedName>
        <fullName evidence="1">Uncharacterized protein</fullName>
    </submittedName>
</protein>
<dbReference type="AlphaFoldDB" id="A0AAP9MHU6"/>
<dbReference type="Proteomes" id="UP000503330">
    <property type="component" value="Chromosome"/>
</dbReference>
<organism evidence="1 2">
    <name type="scientific">Clostridium innocuum</name>
    <dbReference type="NCBI Taxonomy" id="1522"/>
    <lineage>
        <taxon>Bacteria</taxon>
        <taxon>Bacillati</taxon>
        <taxon>Bacillota</taxon>
        <taxon>Clostridia</taxon>
        <taxon>Eubacteriales</taxon>
        <taxon>Clostridiaceae</taxon>
        <taxon>Clostridium</taxon>
    </lineage>
</organism>
<accession>A0AAP9MHU6</accession>
<dbReference type="EMBL" id="CP048838">
    <property type="protein sequence ID" value="QJA03666.1"/>
    <property type="molecule type" value="Genomic_DNA"/>
</dbReference>
<dbReference type="GeneID" id="98611707"/>
<name>A0AAP9MHU6_CLOIN</name>
<evidence type="ECO:0000313" key="2">
    <source>
        <dbReference type="Proteomes" id="UP000503330"/>
    </source>
</evidence>
<dbReference type="RefSeq" id="WP_142692052.1">
    <property type="nucleotide sequence ID" value="NZ_CABHIW010000012.1"/>
</dbReference>
<sequence>MITISFSIFLTIFGISVSISLPRWLGASNDIYKNAFLYFLVYVALPAQQLNVLSSSMLQCSGNMKVPSILNAIMCVLDCYLI</sequence>